<reference evidence="3" key="1">
    <citation type="submission" date="2021-02" db="EMBL/GenBank/DDBJ databases">
        <authorList>
            <person name="Nieuwenhuis M."/>
            <person name="Van De Peppel L.J.J."/>
        </authorList>
    </citation>
    <scope>NUCLEOTIDE SEQUENCE</scope>
    <source>
        <strain evidence="3">D49</strain>
    </source>
</reference>
<name>A0A9P7FWA7_9AGAR</name>
<gene>
    <name evidence="3" type="ORF">H0H81_008035</name>
</gene>
<dbReference type="InterPro" id="IPR053001">
    <property type="entry name" value="MNNG_permease-like"/>
</dbReference>
<keyword evidence="4" id="KW-1185">Reference proteome</keyword>
<dbReference type="InterPro" id="IPR022703">
    <property type="entry name" value="DUF3533"/>
</dbReference>
<dbReference type="GO" id="GO:0016020">
    <property type="term" value="C:membrane"/>
    <property type="evidence" value="ECO:0007669"/>
    <property type="project" value="TreeGrafter"/>
</dbReference>
<evidence type="ECO:0000313" key="4">
    <source>
        <dbReference type="Proteomes" id="UP000717328"/>
    </source>
</evidence>
<keyword evidence="1" id="KW-1133">Transmembrane helix</keyword>
<accession>A0A9P7FWA7</accession>
<dbReference type="Proteomes" id="UP000717328">
    <property type="component" value="Unassembled WGS sequence"/>
</dbReference>
<organism evidence="3 4">
    <name type="scientific">Sphagnurus paluster</name>
    <dbReference type="NCBI Taxonomy" id="117069"/>
    <lineage>
        <taxon>Eukaryota</taxon>
        <taxon>Fungi</taxon>
        <taxon>Dikarya</taxon>
        <taxon>Basidiomycota</taxon>
        <taxon>Agaricomycotina</taxon>
        <taxon>Agaricomycetes</taxon>
        <taxon>Agaricomycetidae</taxon>
        <taxon>Agaricales</taxon>
        <taxon>Tricholomatineae</taxon>
        <taxon>Lyophyllaceae</taxon>
        <taxon>Sphagnurus</taxon>
    </lineage>
</organism>
<evidence type="ECO:0000256" key="1">
    <source>
        <dbReference type="SAM" id="Phobius"/>
    </source>
</evidence>
<reference evidence="3" key="2">
    <citation type="submission" date="2021-10" db="EMBL/GenBank/DDBJ databases">
        <title>Phylogenomics reveals ancestral predisposition of the termite-cultivated fungus Termitomyces towards a domesticated lifestyle.</title>
        <authorList>
            <person name="Auxier B."/>
            <person name="Grum-Grzhimaylo A."/>
            <person name="Cardenas M.E."/>
            <person name="Lodge J.D."/>
            <person name="Laessoe T."/>
            <person name="Pedersen O."/>
            <person name="Smith M.E."/>
            <person name="Kuyper T.W."/>
            <person name="Franco-Molano E.A."/>
            <person name="Baroni T.J."/>
            <person name="Aanen D.K."/>
        </authorList>
    </citation>
    <scope>NUCLEOTIDE SEQUENCE</scope>
    <source>
        <strain evidence="3">D49</strain>
    </source>
</reference>
<dbReference type="OrthoDB" id="3019638at2759"/>
<feature type="domain" description="DUF3533" evidence="2">
    <location>
        <begin position="50"/>
        <end position="137"/>
    </location>
</feature>
<protein>
    <recommendedName>
        <fullName evidence="2">DUF3533 domain-containing protein</fullName>
    </recommendedName>
</protein>
<evidence type="ECO:0000259" key="2">
    <source>
        <dbReference type="Pfam" id="PF12051"/>
    </source>
</evidence>
<evidence type="ECO:0000313" key="3">
    <source>
        <dbReference type="EMBL" id="KAG5636445.1"/>
    </source>
</evidence>
<dbReference type="PANTHER" id="PTHR34814:SF1">
    <property type="entry name" value="NITROSOGUANIDINE RESISTANCE PROTEIN SNG1"/>
    <property type="match status" value="1"/>
</dbReference>
<keyword evidence="1" id="KW-0472">Membrane</keyword>
<comment type="caution">
    <text evidence="3">The sequence shown here is derived from an EMBL/GenBank/DDBJ whole genome shotgun (WGS) entry which is preliminary data.</text>
</comment>
<sequence>MSKYSSEFARSESSSLDLTVSEKPFSRGFFDKSNADGRNLYMKVLFGGTLSIILVIFGVLSISWASIWQLPGTLPGWVVDFDGGLIGQTVSQVLTSPEVSRMSKVTWTVISPSQFASLSDLTGALVEQKAWAAIASTSQISISSQICLNRGQSTLGPRIAFSRHTPHPTHLTTVLVPSPSMVSRRATRTHSEQFLKPADVFESLIIARLKTAQGVLDSIAQRFALQAAAQLTSTTSSTGLDALLATSPQTVLTPVSYTINNLRPFDKPM</sequence>
<dbReference type="AlphaFoldDB" id="A0A9P7FWA7"/>
<dbReference type="Pfam" id="PF12051">
    <property type="entry name" value="DUF3533"/>
    <property type="match status" value="1"/>
</dbReference>
<keyword evidence="1" id="KW-0812">Transmembrane</keyword>
<dbReference type="PANTHER" id="PTHR34814">
    <property type="entry name" value="NITROSOGUANIDINE RESISTANCE PROTEIN SNG1"/>
    <property type="match status" value="1"/>
</dbReference>
<proteinExistence type="predicted"/>
<dbReference type="EMBL" id="JABCKI010005933">
    <property type="protein sequence ID" value="KAG5636445.1"/>
    <property type="molecule type" value="Genomic_DNA"/>
</dbReference>
<feature type="transmembrane region" description="Helical" evidence="1">
    <location>
        <begin position="44"/>
        <end position="65"/>
    </location>
</feature>